<dbReference type="GO" id="GO:0008168">
    <property type="term" value="F:methyltransferase activity"/>
    <property type="evidence" value="ECO:0007669"/>
    <property type="project" value="UniProtKB-KW"/>
</dbReference>
<dbReference type="OrthoDB" id="5289726at2"/>
<dbReference type="InterPro" id="IPR019257">
    <property type="entry name" value="MeTrfase_dom"/>
</dbReference>
<keyword evidence="5" id="KW-1185">Reference proteome</keyword>
<name>A0A1J0VE78_9GAMM</name>
<dbReference type="SUPFAM" id="SSF53335">
    <property type="entry name" value="S-adenosyl-L-methionine-dependent methyltransferases"/>
    <property type="match status" value="1"/>
</dbReference>
<dbReference type="PIRSF" id="PIRSF018005">
    <property type="entry name" value="UCP018005"/>
    <property type="match status" value="1"/>
</dbReference>
<accession>A0A1J0VE78</accession>
<protein>
    <submittedName>
        <fullName evidence="4">Dimethylhistidine N-methyltransferase</fullName>
    </submittedName>
</protein>
<feature type="domain" description="Histidine-specific methyltransferase SAM-dependent" evidence="3">
    <location>
        <begin position="19"/>
        <end position="317"/>
    </location>
</feature>
<dbReference type="InterPro" id="IPR035094">
    <property type="entry name" value="EgtD"/>
</dbReference>
<dbReference type="PANTHER" id="PTHR43397">
    <property type="entry name" value="ERGOTHIONEINE BIOSYNTHESIS PROTEIN 1"/>
    <property type="match status" value="1"/>
</dbReference>
<sequence>MSTAVHFHDQHVEGAGSTFHDDVIRGLGASPKALSPKYFYDERGSRLFEAICEQPEYYLTRTEEGILAGAAAEIAALVGPGALMVELGSGASHKVRLLLEAMRPSRYLGMDISRDFLLKSTRRLAADYPWLEVHAAWGDFSRRLHLPPGVQGRRVVAFFPGSSIGNFTPAEAEAFLSRLRRALPPGSGVLVGVDLVKERGLLEAAYNDAAGITAAFNLNLLERMRRELGVEVEVEAFGHRAFFNEAASRIEMHLVSRKRQAISLGGRRFAFEAGETLHTENSCKYGVAAFQALATRAGYRSSAVWLDDQALFSVHYLSGD</sequence>
<dbReference type="RefSeq" id="WP_071942305.1">
    <property type="nucleotide sequence ID" value="NZ_CP018139.1"/>
</dbReference>
<dbReference type="NCBIfam" id="TIGR03438">
    <property type="entry name" value="egtD_ergothio"/>
    <property type="match status" value="1"/>
</dbReference>
<gene>
    <name evidence="4" type="ORF">BOX17_04735</name>
</gene>
<dbReference type="AlphaFoldDB" id="A0A1J0VE78"/>
<dbReference type="Pfam" id="PF10017">
    <property type="entry name" value="Methyltransf_33"/>
    <property type="match status" value="1"/>
</dbReference>
<keyword evidence="1 4" id="KW-0489">Methyltransferase</keyword>
<dbReference type="GO" id="GO:0032259">
    <property type="term" value="P:methylation"/>
    <property type="evidence" value="ECO:0007669"/>
    <property type="project" value="UniProtKB-KW"/>
</dbReference>
<evidence type="ECO:0000256" key="2">
    <source>
        <dbReference type="ARBA" id="ARBA00022679"/>
    </source>
</evidence>
<dbReference type="InterPro" id="IPR051128">
    <property type="entry name" value="EgtD_Methyltrsf_superfamily"/>
</dbReference>
<evidence type="ECO:0000259" key="3">
    <source>
        <dbReference type="Pfam" id="PF10017"/>
    </source>
</evidence>
<dbReference type="Proteomes" id="UP000181985">
    <property type="component" value="Chromosome"/>
</dbReference>
<dbReference type="InterPro" id="IPR029063">
    <property type="entry name" value="SAM-dependent_MTases_sf"/>
</dbReference>
<dbReference type="PANTHER" id="PTHR43397:SF1">
    <property type="entry name" value="ERGOTHIONEINE BIOSYNTHESIS PROTEIN 1"/>
    <property type="match status" value="1"/>
</dbReference>
<organism evidence="4 5">
    <name type="scientific">Halomonas aestuarii</name>
    <dbReference type="NCBI Taxonomy" id="1897729"/>
    <lineage>
        <taxon>Bacteria</taxon>
        <taxon>Pseudomonadati</taxon>
        <taxon>Pseudomonadota</taxon>
        <taxon>Gammaproteobacteria</taxon>
        <taxon>Oceanospirillales</taxon>
        <taxon>Halomonadaceae</taxon>
        <taxon>Halomonas</taxon>
    </lineage>
</organism>
<keyword evidence="2 4" id="KW-0808">Transferase</keyword>
<dbReference type="EMBL" id="CP018139">
    <property type="protein sequence ID" value="APE30319.1"/>
    <property type="molecule type" value="Genomic_DNA"/>
</dbReference>
<proteinExistence type="predicted"/>
<dbReference type="Gene3D" id="3.40.50.150">
    <property type="entry name" value="Vaccinia Virus protein VP39"/>
    <property type="match status" value="1"/>
</dbReference>
<evidence type="ECO:0000313" key="4">
    <source>
        <dbReference type="EMBL" id="APE30319.1"/>
    </source>
</evidence>
<dbReference type="KEGG" id="hsi:BOX17_04735"/>
<dbReference type="InterPro" id="IPR017804">
    <property type="entry name" value="MeTrfase_EgtD-like"/>
</dbReference>
<evidence type="ECO:0000313" key="5">
    <source>
        <dbReference type="Proteomes" id="UP000181985"/>
    </source>
</evidence>
<evidence type="ECO:0000256" key="1">
    <source>
        <dbReference type="ARBA" id="ARBA00022603"/>
    </source>
</evidence>
<reference evidence="5" key="1">
    <citation type="submission" date="2016-11" db="EMBL/GenBank/DDBJ databases">
        <title>Halolamina sediminis sp. nov., an extremely halophilic archaeon isolated from solar salt.</title>
        <authorList>
            <person name="Koh H.-W."/>
            <person name="Rani S."/>
            <person name="Park S.-J."/>
        </authorList>
    </citation>
    <scope>NUCLEOTIDE SEQUENCE [LARGE SCALE GENOMIC DNA]</scope>
    <source>
        <strain evidence="5">Hb3</strain>
    </source>
</reference>